<evidence type="ECO:0000256" key="4">
    <source>
        <dbReference type="SAM" id="MobiDB-lite"/>
    </source>
</evidence>
<dbReference type="SUPFAM" id="SSF46785">
    <property type="entry name" value="Winged helix' DNA-binding domain"/>
    <property type="match status" value="1"/>
</dbReference>
<name>A0AAW1WTY6_RUBAR</name>
<feature type="region of interest" description="Disordered" evidence="4">
    <location>
        <begin position="535"/>
        <end position="569"/>
    </location>
</feature>
<feature type="region of interest" description="Disordered" evidence="4">
    <location>
        <begin position="486"/>
        <end position="505"/>
    </location>
</feature>
<dbReference type="InterPro" id="IPR036388">
    <property type="entry name" value="WH-like_DNA-bd_sf"/>
</dbReference>
<evidence type="ECO:0000313" key="6">
    <source>
        <dbReference type="EMBL" id="KAK9927762.1"/>
    </source>
</evidence>
<dbReference type="GO" id="GO:0030261">
    <property type="term" value="P:chromosome condensation"/>
    <property type="evidence" value="ECO:0007669"/>
    <property type="project" value="TreeGrafter"/>
</dbReference>
<dbReference type="GO" id="GO:0031492">
    <property type="term" value="F:nucleosomal DNA binding"/>
    <property type="evidence" value="ECO:0007669"/>
    <property type="project" value="TreeGrafter"/>
</dbReference>
<feature type="compositionally biased region" description="Basic and acidic residues" evidence="4">
    <location>
        <begin position="850"/>
        <end position="867"/>
    </location>
</feature>
<evidence type="ECO:0000256" key="2">
    <source>
        <dbReference type="ARBA" id="ARBA00023125"/>
    </source>
</evidence>
<keyword evidence="2" id="KW-0238">DNA-binding</keyword>
<feature type="compositionally biased region" description="Basic and acidic residues" evidence="4">
    <location>
        <begin position="941"/>
        <end position="950"/>
    </location>
</feature>
<accession>A0AAW1WTY6</accession>
<dbReference type="PROSITE" id="PS51504">
    <property type="entry name" value="H15"/>
    <property type="match status" value="1"/>
</dbReference>
<feature type="compositionally biased region" description="Basic and acidic residues" evidence="4">
    <location>
        <begin position="890"/>
        <end position="909"/>
    </location>
</feature>
<keyword evidence="3" id="KW-0539">Nucleus</keyword>
<evidence type="ECO:0000313" key="7">
    <source>
        <dbReference type="Proteomes" id="UP001457282"/>
    </source>
</evidence>
<evidence type="ECO:0000259" key="5">
    <source>
        <dbReference type="PROSITE" id="PS51504"/>
    </source>
</evidence>
<organism evidence="6 7">
    <name type="scientific">Rubus argutus</name>
    <name type="common">Southern blackberry</name>
    <dbReference type="NCBI Taxonomy" id="59490"/>
    <lineage>
        <taxon>Eukaryota</taxon>
        <taxon>Viridiplantae</taxon>
        <taxon>Streptophyta</taxon>
        <taxon>Embryophyta</taxon>
        <taxon>Tracheophyta</taxon>
        <taxon>Spermatophyta</taxon>
        <taxon>Magnoliopsida</taxon>
        <taxon>eudicotyledons</taxon>
        <taxon>Gunneridae</taxon>
        <taxon>Pentapetalae</taxon>
        <taxon>rosids</taxon>
        <taxon>fabids</taxon>
        <taxon>Rosales</taxon>
        <taxon>Rosaceae</taxon>
        <taxon>Rosoideae</taxon>
        <taxon>Rosoideae incertae sedis</taxon>
        <taxon>Rubus</taxon>
    </lineage>
</organism>
<dbReference type="PANTHER" id="PTHR11467:SF109">
    <property type="entry name" value="H15 DOMAIN-CONTAINING PROTEIN"/>
    <property type="match status" value="1"/>
</dbReference>
<dbReference type="Pfam" id="PF00538">
    <property type="entry name" value="Linker_histone"/>
    <property type="match status" value="1"/>
</dbReference>
<feature type="region of interest" description="Disordered" evidence="4">
    <location>
        <begin position="850"/>
        <end position="950"/>
    </location>
</feature>
<dbReference type="Gene3D" id="1.10.10.10">
    <property type="entry name" value="Winged helix-like DNA-binding domain superfamily/Winged helix DNA-binding domain"/>
    <property type="match status" value="1"/>
</dbReference>
<feature type="region of interest" description="Disordered" evidence="4">
    <location>
        <begin position="1"/>
        <end position="37"/>
    </location>
</feature>
<dbReference type="GO" id="GO:0003690">
    <property type="term" value="F:double-stranded DNA binding"/>
    <property type="evidence" value="ECO:0007669"/>
    <property type="project" value="TreeGrafter"/>
</dbReference>
<sequence length="1100" mass="126284">MKAAATTSSHSHMATAVKFSSTGEGRKGEGRGVIGDPDHIQMINKLTDAVMKKLANSDPSKTLTLDQKNDIERHLCRLLPVFHMPNHPTYAVMIRKAIEELNEEHGSSEEAISKFIRGKFNGLPWAHARFLSLHLKKLNERGEIFSISNNCYMLPAEDNNSLPRRERVPKKKRTQKVRERRTLANGSELKKLAEEQVEVTEKQRVQGQQSQELQYANAIDDQTVSPQQDVQDQVNGRKCQRNKENIAATAEKESEEPIEEDQCSKVIDDQDGFPDERQGEVIRQQIQDIAVIVVHQNSIVQKYKAPEEQQVKVTEQQHGQQSQELIREEQPSMHIMVIDCQNGSPDEENVQQGGVNRPESQNQVQVPGVIVEKQNIEQTYKVDEERVEVTEQLREDGQEIQEQCSKMIEDENGSTDEQQDRVSEHEIHKEMQEIALIFEKPNFEVKKYLVNEEKVEVIEQQTERGKQSQEPIQEGQHRKVIDYQNGSSKQQIEQKDEVNGQESQNQMKVSAVVVEKHNIAEQTCKVTEEQQVEVTEQQRGYGQQSQEEQNGKVIHSQNGSPEEKNKQQDDMNGYQMQEILLACEKQIYTKQIYKAAEEQIEASVDEIIEEQCQAKEQQCEVIEQHIQGVKKDIQFQEVVEAIEKMTRPEAHQSDIIAEQNRPQEQIKLRWKIVNSGITQELMSKKQEKDAAAVVNSNDSITSQKLPHHVLSNLSEGNCIELLMMTRKLLENNVKVQEKTLRLQEKLFERLMEFRDTNPNPIIEERPMPITGPCGERESTECGFPAQQKPQPEISVQRKALESQLNELSASLELPTDITELLPKQGKISNLVQQQIPKCLNISFKTFADAEHPQQQEIGNSERLRELSTTEADNGELSGPVRKKIRLSLEASHEKEKELQVHNDEGHPGQEKPSVSLPVPSHQDVSMHSPKHDLEIQQPKVQKPEKPQDVKSLKWEVDPELTIQENLQEREQEMQSSSQEKQRQAILSDVVKTPDCQVATVRSRKCDKEKAVELEFTESDQSCQRLTEQMPQRQPGPRVNNHLNLMVKWQRHLNARMRSLKQKMIDKGKAVELELTANEQSCQRQLEKQEQQPQWQLRSRA</sequence>
<dbReference type="EMBL" id="JBEDUW010000005">
    <property type="protein sequence ID" value="KAK9927762.1"/>
    <property type="molecule type" value="Genomic_DNA"/>
</dbReference>
<comment type="caution">
    <text evidence="6">The sequence shown here is derived from an EMBL/GenBank/DDBJ whole genome shotgun (WGS) entry which is preliminary data.</text>
</comment>
<dbReference type="GO" id="GO:0045910">
    <property type="term" value="P:negative regulation of DNA recombination"/>
    <property type="evidence" value="ECO:0007669"/>
    <property type="project" value="TreeGrafter"/>
</dbReference>
<gene>
    <name evidence="6" type="ORF">M0R45_024929</name>
</gene>
<evidence type="ECO:0000256" key="1">
    <source>
        <dbReference type="ARBA" id="ARBA00004123"/>
    </source>
</evidence>
<dbReference type="Proteomes" id="UP001457282">
    <property type="component" value="Unassembled WGS sequence"/>
</dbReference>
<dbReference type="InterPro" id="IPR005818">
    <property type="entry name" value="Histone_H1/H5_H15"/>
</dbReference>
<protein>
    <recommendedName>
        <fullName evidence="5">H15 domain-containing protein</fullName>
    </recommendedName>
</protein>
<evidence type="ECO:0000256" key="3">
    <source>
        <dbReference type="ARBA" id="ARBA00023242"/>
    </source>
</evidence>
<dbReference type="SMART" id="SM00526">
    <property type="entry name" value="H15"/>
    <property type="match status" value="1"/>
</dbReference>
<proteinExistence type="predicted"/>
<comment type="subcellular location">
    <subcellularLocation>
        <location evidence="1">Nucleus</location>
    </subcellularLocation>
</comment>
<feature type="region of interest" description="Disordered" evidence="4">
    <location>
        <begin position="459"/>
        <end position="479"/>
    </location>
</feature>
<dbReference type="GO" id="GO:0006334">
    <property type="term" value="P:nucleosome assembly"/>
    <property type="evidence" value="ECO:0007669"/>
    <property type="project" value="InterPro"/>
</dbReference>
<dbReference type="PANTHER" id="PTHR11467">
    <property type="entry name" value="HISTONE H1"/>
    <property type="match status" value="1"/>
</dbReference>
<dbReference type="InterPro" id="IPR036390">
    <property type="entry name" value="WH_DNA-bd_sf"/>
</dbReference>
<dbReference type="GO" id="GO:0000786">
    <property type="term" value="C:nucleosome"/>
    <property type="evidence" value="ECO:0007669"/>
    <property type="project" value="InterPro"/>
</dbReference>
<feature type="domain" description="H15" evidence="5">
    <location>
        <begin position="86"/>
        <end position="156"/>
    </location>
</feature>
<feature type="compositionally biased region" description="Low complexity" evidence="4">
    <location>
        <begin position="1"/>
        <end position="16"/>
    </location>
</feature>
<dbReference type="GO" id="GO:0005730">
    <property type="term" value="C:nucleolus"/>
    <property type="evidence" value="ECO:0007669"/>
    <property type="project" value="TreeGrafter"/>
</dbReference>
<dbReference type="AlphaFoldDB" id="A0AAW1WTY6"/>
<reference evidence="6 7" key="1">
    <citation type="journal article" date="2023" name="G3 (Bethesda)">
        <title>A chromosome-length genome assembly and annotation of blackberry (Rubus argutus, cv. 'Hillquist').</title>
        <authorList>
            <person name="Bruna T."/>
            <person name="Aryal R."/>
            <person name="Dudchenko O."/>
            <person name="Sargent D.J."/>
            <person name="Mead D."/>
            <person name="Buti M."/>
            <person name="Cavallini A."/>
            <person name="Hytonen T."/>
            <person name="Andres J."/>
            <person name="Pham M."/>
            <person name="Weisz D."/>
            <person name="Mascagni F."/>
            <person name="Usai G."/>
            <person name="Natali L."/>
            <person name="Bassil N."/>
            <person name="Fernandez G.E."/>
            <person name="Lomsadze A."/>
            <person name="Armour M."/>
            <person name="Olukolu B."/>
            <person name="Poorten T."/>
            <person name="Britton C."/>
            <person name="Davik J."/>
            <person name="Ashrafi H."/>
            <person name="Aiden E.L."/>
            <person name="Borodovsky M."/>
            <person name="Worthington M."/>
        </authorList>
    </citation>
    <scope>NUCLEOTIDE SEQUENCE [LARGE SCALE GENOMIC DNA]</scope>
    <source>
        <strain evidence="6">PI 553951</strain>
    </source>
</reference>
<feature type="region of interest" description="Disordered" evidence="4">
    <location>
        <begin position="758"/>
        <end position="777"/>
    </location>
</feature>
<keyword evidence="7" id="KW-1185">Reference proteome</keyword>
<feature type="region of interest" description="Disordered" evidence="4">
    <location>
        <begin position="160"/>
        <end position="180"/>
    </location>
</feature>